<comment type="function">
    <text evidence="11">Ubiquitin-binding protein that specifically recognizes and binds 'Lys-63'-linked ubiquitin. Does not bind 'Lys-48'-linked ubiquitin. Positively regulates the internalization of ligand-activated EGFR by binding to the Ub moiety of ubiquitinated EGFR at the cell membrane.</text>
</comment>
<evidence type="ECO:0000256" key="4">
    <source>
        <dbReference type="ARBA" id="ARBA00022475"/>
    </source>
</evidence>
<dbReference type="GO" id="GO:0006887">
    <property type="term" value="P:exocytosis"/>
    <property type="evidence" value="ECO:0007669"/>
    <property type="project" value="UniProtKB-KW"/>
</dbReference>
<evidence type="ECO:0000256" key="1">
    <source>
        <dbReference type="ARBA" id="ARBA00004175"/>
    </source>
</evidence>
<dbReference type="PANTHER" id="PTHR12447">
    <property type="entry name" value="ANKYRIN REPEAT DOMAIN-CONTAINING PROTEIN 13"/>
    <property type="match status" value="1"/>
</dbReference>
<sequence length="652" mass="75534">MKMLNELEIKSLYPLHYLIWLDEPLELQKYLSEHQDVKIEQKDHKQRTPLMLATILNHQECVRVLLDHNALVNVTDHTGFNVLHEAVTTVDPKLIRDNIDFYIEIKWEFTSWLPLIGQICPSDTYRIYKSGSKLRVDATLLGMNEDNTFKRGNVSWIFGNNDSFMSVDHIEKNIKKTNGKLNLTSLKYYFEDDKMENIESKIADRLAMPITTTYLDPDKINFERAKSGLIGFRTDRTEKLNGYKCKVYSAQNIEFVHKTRTEHLTQIDKNDRYDKRFKETSTLTRTILGVTEQNISNPFADQIIEDQFRRNPYQLTMREYFNLSASDQRDIGGPREINIKKKFFNATVWMCEEFPISLKEQILPIVDIMAAYSSHFEKLQEFINLKLPQGFPIQIEIPLFYLLNAKIGFGNVNGSQVPVDGVRSTPSNDSIENTNLTQKCIIDASCFEPPSGYEIIEIDSPFDSEDANLQFTLNISTANNQKDQLNIDRKSMQNEFSNEKDQNAVLKTSNLEYLGDEQLSFKEILNYDSEKDLQKAIQLSLKDSAIEKSRTKSTDYILDKAEKRNDSKASNDDDDSSSSSNYESCDEIETNHSKNQNFSTNTAVDRKLIDEDEINLHLALEQSKQDHSEQLRQELEEEKIFDRILKLSLIEK</sequence>
<evidence type="ECO:0000313" key="18">
    <source>
        <dbReference type="Proteomes" id="UP000070412"/>
    </source>
</evidence>
<comment type="subcellular location">
    <subcellularLocation>
        <location evidence="2">Cell membrane</location>
    </subcellularLocation>
    <subcellularLocation>
        <location evidence="3">Late endosome</location>
    </subcellularLocation>
    <subcellularLocation>
        <location evidence="1">Target cell membrane</location>
    </subcellularLocation>
</comment>
<keyword evidence="8" id="KW-0638">Presynaptic neurotoxin</keyword>
<dbReference type="EnsemblMetazoa" id="SSS_351s_mrna">
    <property type="protein sequence ID" value="KAF7490001.1"/>
    <property type="gene ID" value="SSS_351"/>
</dbReference>
<evidence type="ECO:0000256" key="11">
    <source>
        <dbReference type="ARBA" id="ARBA00024956"/>
    </source>
</evidence>
<evidence type="ECO:0000256" key="9">
    <source>
        <dbReference type="ARBA" id="ARBA00023136"/>
    </source>
</evidence>
<keyword evidence="9" id="KW-0472">Membrane</keyword>
<dbReference type="GO" id="GO:0005886">
    <property type="term" value="C:plasma membrane"/>
    <property type="evidence" value="ECO:0007669"/>
    <property type="project" value="UniProtKB-SubCell"/>
</dbReference>
<evidence type="ECO:0000256" key="8">
    <source>
        <dbReference type="ARBA" id="ARBA00023028"/>
    </source>
</evidence>
<dbReference type="SMART" id="SM00248">
    <property type="entry name" value="ANK"/>
    <property type="match status" value="2"/>
</dbReference>
<gene>
    <name evidence="16" type="primary">SSS_351g</name>
    <name evidence="16" type="ORF">SSS_351</name>
</gene>
<evidence type="ECO:0000259" key="15">
    <source>
        <dbReference type="Pfam" id="PF11904"/>
    </source>
</evidence>
<keyword evidence="5" id="KW-0268">Exocytosis</keyword>
<dbReference type="GO" id="GO:0005770">
    <property type="term" value="C:late endosome"/>
    <property type="evidence" value="ECO:0007669"/>
    <property type="project" value="UniProtKB-SubCell"/>
</dbReference>
<keyword evidence="18" id="KW-1185">Reference proteome</keyword>
<reference evidence="16" key="2">
    <citation type="submission" date="2020-01" db="EMBL/GenBank/DDBJ databases">
        <authorList>
            <person name="Korhonen P.K.K."/>
            <person name="Guangxu M.G."/>
            <person name="Wang T.W."/>
            <person name="Stroehlein A.J.S."/>
            <person name="Young N.D."/>
            <person name="Ang C.-S.A."/>
            <person name="Fernando D.W.F."/>
            <person name="Lu H.L."/>
            <person name="Taylor S.T."/>
            <person name="Ehtesham M.E.M."/>
            <person name="Najaraj S.H.N."/>
            <person name="Harsha G.H.G."/>
            <person name="Madugundu A.M."/>
            <person name="Renuse S.R."/>
            <person name="Holt D.H."/>
            <person name="Pandey A.P."/>
            <person name="Papenfuss A.P."/>
            <person name="Gasser R.B.G."/>
            <person name="Fischer K.F."/>
        </authorList>
    </citation>
    <scope>NUCLEOTIDE SEQUENCE</scope>
    <source>
        <strain evidence="16">SSS_KF_BRIS2020</strain>
    </source>
</reference>
<evidence type="ECO:0000256" key="12">
    <source>
        <dbReference type="PROSITE-ProRule" id="PRU00023"/>
    </source>
</evidence>
<keyword evidence="8" id="KW-0528">Neurotoxin</keyword>
<dbReference type="Gene3D" id="1.25.40.20">
    <property type="entry name" value="Ankyrin repeat-containing domain"/>
    <property type="match status" value="1"/>
</dbReference>
<feature type="domain" description="Ankyrin repeat" evidence="15">
    <location>
        <begin position="135"/>
        <end position="453"/>
    </location>
</feature>
<dbReference type="InterPro" id="IPR021832">
    <property type="entry name" value="ANKRD13"/>
</dbReference>
<proteinExistence type="predicted"/>
<evidence type="ECO:0000313" key="17">
    <source>
        <dbReference type="EnsemblMetazoa" id="KAF7490001.1"/>
    </source>
</evidence>
<keyword evidence="13" id="KW-0175">Coiled coil</keyword>
<evidence type="ECO:0000256" key="6">
    <source>
        <dbReference type="ARBA" id="ARBA00022537"/>
    </source>
</evidence>
<keyword evidence="7" id="KW-0677">Repeat</keyword>
<accession>A0A834R4N2</accession>
<dbReference type="PANTHER" id="PTHR12447:SF31">
    <property type="entry name" value="LD31969P"/>
    <property type="match status" value="1"/>
</dbReference>
<keyword evidence="8" id="KW-0800">Toxin</keyword>
<reference evidence="18" key="1">
    <citation type="journal article" date="2020" name="PLoS Negl. Trop. Dis.">
        <title>High-quality nuclear genome for Sarcoptes scabiei-A critical resource for a neglected parasite.</title>
        <authorList>
            <person name="Korhonen P.K."/>
            <person name="Gasser R.B."/>
            <person name="Ma G."/>
            <person name="Wang T."/>
            <person name="Stroehlein A.J."/>
            <person name="Young N.D."/>
            <person name="Ang C.S."/>
            <person name="Fernando D.D."/>
            <person name="Lu H.C."/>
            <person name="Taylor S."/>
            <person name="Reynolds S.L."/>
            <person name="Mofiz E."/>
            <person name="Najaraj S.H."/>
            <person name="Gowda H."/>
            <person name="Madugundu A."/>
            <person name="Renuse S."/>
            <person name="Holt D."/>
            <person name="Pandey A."/>
            <person name="Papenfuss A.T."/>
            <person name="Fischer K."/>
        </authorList>
    </citation>
    <scope>NUCLEOTIDE SEQUENCE [LARGE SCALE GENOMIC DNA]</scope>
</reference>
<dbReference type="Pfam" id="PF11904">
    <property type="entry name" value="ANKRD13_C"/>
    <property type="match status" value="1"/>
</dbReference>
<evidence type="ECO:0000256" key="3">
    <source>
        <dbReference type="ARBA" id="ARBA00004603"/>
    </source>
</evidence>
<dbReference type="GO" id="GO:0044231">
    <property type="term" value="C:host cell presynaptic membrane"/>
    <property type="evidence" value="ECO:0007669"/>
    <property type="project" value="UniProtKB-KW"/>
</dbReference>
<organism evidence="16">
    <name type="scientific">Sarcoptes scabiei</name>
    <name type="common">Itch mite</name>
    <name type="synonym">Acarus scabiei</name>
    <dbReference type="NCBI Taxonomy" id="52283"/>
    <lineage>
        <taxon>Eukaryota</taxon>
        <taxon>Metazoa</taxon>
        <taxon>Ecdysozoa</taxon>
        <taxon>Arthropoda</taxon>
        <taxon>Chelicerata</taxon>
        <taxon>Arachnida</taxon>
        <taxon>Acari</taxon>
        <taxon>Acariformes</taxon>
        <taxon>Sarcoptiformes</taxon>
        <taxon>Astigmata</taxon>
        <taxon>Psoroptidia</taxon>
        <taxon>Sarcoptoidea</taxon>
        <taxon>Sarcoptidae</taxon>
        <taxon>Sarcoptinae</taxon>
        <taxon>Sarcoptes</taxon>
    </lineage>
</organism>
<evidence type="ECO:0000256" key="7">
    <source>
        <dbReference type="ARBA" id="ARBA00022737"/>
    </source>
</evidence>
<dbReference type="OrthoDB" id="1585644at2759"/>
<dbReference type="Pfam" id="PF02809">
    <property type="entry name" value="UIM"/>
    <property type="match status" value="1"/>
</dbReference>
<evidence type="ECO:0000256" key="10">
    <source>
        <dbReference type="ARBA" id="ARBA00023298"/>
    </source>
</evidence>
<dbReference type="InterPro" id="IPR003903">
    <property type="entry name" value="UIM_dom"/>
</dbReference>
<keyword evidence="12" id="KW-0040">ANK repeat</keyword>
<keyword evidence="4" id="KW-1003">Cell membrane</keyword>
<dbReference type="EMBL" id="WVUK01000063">
    <property type="protein sequence ID" value="KAF7490001.1"/>
    <property type="molecule type" value="Genomic_DNA"/>
</dbReference>
<name>A0A834R4N2_SARSC</name>
<evidence type="ECO:0000256" key="2">
    <source>
        <dbReference type="ARBA" id="ARBA00004236"/>
    </source>
</evidence>
<dbReference type="InterPro" id="IPR036770">
    <property type="entry name" value="Ankyrin_rpt-contain_sf"/>
</dbReference>
<reference evidence="17" key="3">
    <citation type="submission" date="2022-06" db="UniProtKB">
        <authorList>
            <consortium name="EnsemblMetazoa"/>
        </authorList>
    </citation>
    <scope>IDENTIFICATION</scope>
</reference>
<dbReference type="PROSITE" id="PS50088">
    <property type="entry name" value="ANK_REPEAT"/>
    <property type="match status" value="1"/>
</dbReference>
<evidence type="ECO:0000256" key="14">
    <source>
        <dbReference type="SAM" id="MobiDB-lite"/>
    </source>
</evidence>
<feature type="repeat" description="ANK" evidence="12">
    <location>
        <begin position="45"/>
        <end position="77"/>
    </location>
</feature>
<dbReference type="Proteomes" id="UP000070412">
    <property type="component" value="Unassembled WGS sequence"/>
</dbReference>
<evidence type="ECO:0000256" key="13">
    <source>
        <dbReference type="SAM" id="Coils"/>
    </source>
</evidence>
<evidence type="ECO:0000256" key="5">
    <source>
        <dbReference type="ARBA" id="ARBA00022483"/>
    </source>
</evidence>
<dbReference type="SMART" id="SM00726">
    <property type="entry name" value="UIM"/>
    <property type="match status" value="3"/>
</dbReference>
<protein>
    <submittedName>
        <fullName evidence="16">Ankyrin repeat domain-containing protein 13B</fullName>
    </submittedName>
</protein>
<dbReference type="InterPro" id="IPR055285">
    <property type="entry name" value="ANKRD13_C"/>
</dbReference>
<dbReference type="InterPro" id="IPR002110">
    <property type="entry name" value="Ankyrin_rpt"/>
</dbReference>
<keyword evidence="6" id="KW-1052">Target cell membrane</keyword>
<keyword evidence="10" id="KW-1053">Target membrane</keyword>
<dbReference type="Pfam" id="PF12796">
    <property type="entry name" value="Ank_2"/>
    <property type="match status" value="1"/>
</dbReference>
<dbReference type="GO" id="GO:0044218">
    <property type="term" value="C:other organism cell membrane"/>
    <property type="evidence" value="ECO:0007669"/>
    <property type="project" value="UniProtKB-KW"/>
</dbReference>
<dbReference type="AlphaFoldDB" id="A0A834R4N2"/>
<feature type="coiled-coil region" evidence="13">
    <location>
        <begin position="475"/>
        <end position="502"/>
    </location>
</feature>
<dbReference type="SUPFAM" id="SSF48403">
    <property type="entry name" value="Ankyrin repeat"/>
    <property type="match status" value="1"/>
</dbReference>
<feature type="region of interest" description="Disordered" evidence="14">
    <location>
        <begin position="563"/>
        <end position="599"/>
    </location>
</feature>
<evidence type="ECO:0000313" key="16">
    <source>
        <dbReference type="EMBL" id="KAF7490001.1"/>
    </source>
</evidence>
<dbReference type="PROSITE" id="PS50297">
    <property type="entry name" value="ANK_REP_REGION"/>
    <property type="match status" value="1"/>
</dbReference>